<proteinExistence type="predicted"/>
<name>A0AA36E4Q9_LACSI</name>
<sequence length="207" mass="23620">MDDSGAILCQLSALKDMLDQVNDEIEANFQITREIESEIVKCSEFERALASRESELMKTAYMLQFEIKGLIAVNDESRATRECLEKELSCLRKKRDETLGRMNNKRETFRTMCLDFQKEISEDGNCKLGKLLSEKEYLENEIHLLRGKINSLQTSMSDFIDEILEGINAHNSALVVEIESSNLENDKLVKDINELKTTMLVAMSPSP</sequence>
<reference evidence="2" key="1">
    <citation type="submission" date="2023-04" db="EMBL/GenBank/DDBJ databases">
        <authorList>
            <person name="Vijverberg K."/>
            <person name="Xiong W."/>
            <person name="Schranz E."/>
        </authorList>
    </citation>
    <scope>NUCLEOTIDE SEQUENCE</scope>
</reference>
<evidence type="ECO:0000313" key="2">
    <source>
        <dbReference type="EMBL" id="CAI9281590.1"/>
    </source>
</evidence>
<gene>
    <name evidence="2" type="ORF">LSALG_LOCUS21280</name>
</gene>
<dbReference type="AlphaFoldDB" id="A0AA36E4Q9"/>
<accession>A0AA36E4Q9</accession>
<dbReference type="EMBL" id="OX465080">
    <property type="protein sequence ID" value="CAI9281590.1"/>
    <property type="molecule type" value="Genomic_DNA"/>
</dbReference>
<evidence type="ECO:0000313" key="3">
    <source>
        <dbReference type="Proteomes" id="UP001177003"/>
    </source>
</evidence>
<evidence type="ECO:0000256" key="1">
    <source>
        <dbReference type="SAM" id="Coils"/>
    </source>
</evidence>
<protein>
    <submittedName>
        <fullName evidence="2">Uncharacterized protein</fullName>
    </submittedName>
</protein>
<keyword evidence="1" id="KW-0175">Coiled coil</keyword>
<organism evidence="2 3">
    <name type="scientific">Lactuca saligna</name>
    <name type="common">Willowleaf lettuce</name>
    <dbReference type="NCBI Taxonomy" id="75948"/>
    <lineage>
        <taxon>Eukaryota</taxon>
        <taxon>Viridiplantae</taxon>
        <taxon>Streptophyta</taxon>
        <taxon>Embryophyta</taxon>
        <taxon>Tracheophyta</taxon>
        <taxon>Spermatophyta</taxon>
        <taxon>Magnoliopsida</taxon>
        <taxon>eudicotyledons</taxon>
        <taxon>Gunneridae</taxon>
        <taxon>Pentapetalae</taxon>
        <taxon>asterids</taxon>
        <taxon>campanulids</taxon>
        <taxon>Asterales</taxon>
        <taxon>Asteraceae</taxon>
        <taxon>Cichorioideae</taxon>
        <taxon>Cichorieae</taxon>
        <taxon>Lactucinae</taxon>
        <taxon>Lactuca</taxon>
    </lineage>
</organism>
<keyword evidence="3" id="KW-1185">Reference proteome</keyword>
<feature type="coiled-coil region" evidence="1">
    <location>
        <begin position="74"/>
        <end position="101"/>
    </location>
</feature>
<dbReference type="Proteomes" id="UP001177003">
    <property type="component" value="Chromosome 4"/>
</dbReference>